<dbReference type="PANTHER" id="PTHR20974">
    <property type="entry name" value="UPF0585 PROTEIN CG18661"/>
    <property type="match status" value="1"/>
</dbReference>
<dbReference type="EMBL" id="CP134146">
    <property type="protein sequence ID" value="WNC68311.1"/>
    <property type="molecule type" value="Genomic_DNA"/>
</dbReference>
<evidence type="ECO:0000313" key="2">
    <source>
        <dbReference type="Proteomes" id="UP001248581"/>
    </source>
</evidence>
<dbReference type="InterPro" id="IPR010342">
    <property type="entry name" value="DUF938"/>
</dbReference>
<dbReference type="Gene3D" id="3.40.50.150">
    <property type="entry name" value="Vaccinia Virus protein VP39"/>
    <property type="match status" value="1"/>
</dbReference>
<evidence type="ECO:0000313" key="1">
    <source>
        <dbReference type="EMBL" id="WNC68311.1"/>
    </source>
</evidence>
<dbReference type="InterPro" id="IPR029063">
    <property type="entry name" value="SAM-dependent_MTases_sf"/>
</dbReference>
<accession>A0ABY9THL9</accession>
<protein>
    <submittedName>
        <fullName evidence="1">DUF938 domain-containing protein</fullName>
    </submittedName>
</protein>
<reference evidence="2" key="1">
    <citation type="submission" date="2023-09" db="EMBL/GenBank/DDBJ databases">
        <authorList>
            <person name="Li S."/>
            <person name="Li X."/>
            <person name="Zhang C."/>
            <person name="Zhao Z."/>
        </authorList>
    </citation>
    <scope>NUCLEOTIDE SEQUENCE [LARGE SCALE GENOMIC DNA]</scope>
    <source>
        <strain evidence="2">SQ345</strain>
    </source>
</reference>
<name>A0ABY9THL9_9GAMM</name>
<dbReference type="Pfam" id="PF06080">
    <property type="entry name" value="DUF938"/>
    <property type="match status" value="1"/>
</dbReference>
<dbReference type="Proteomes" id="UP001248581">
    <property type="component" value="Chromosome"/>
</dbReference>
<keyword evidence="2" id="KW-1185">Reference proteome</keyword>
<dbReference type="PANTHER" id="PTHR20974:SF0">
    <property type="entry name" value="UPF0585 PROTEIN CG18661"/>
    <property type="match status" value="1"/>
</dbReference>
<gene>
    <name evidence="1" type="ORF">RI845_17550</name>
</gene>
<organism evidence="1 2">
    <name type="scientific">Thalassotalea nanhaiensis</name>
    <dbReference type="NCBI Taxonomy" id="3065648"/>
    <lineage>
        <taxon>Bacteria</taxon>
        <taxon>Pseudomonadati</taxon>
        <taxon>Pseudomonadota</taxon>
        <taxon>Gammaproteobacteria</taxon>
        <taxon>Alteromonadales</taxon>
        <taxon>Colwelliaceae</taxon>
        <taxon>Thalassotalea</taxon>
    </lineage>
</organism>
<dbReference type="RefSeq" id="WP_348387467.1">
    <property type="nucleotide sequence ID" value="NZ_CP134146.1"/>
</dbReference>
<proteinExistence type="predicted"/>
<dbReference type="SUPFAM" id="SSF53335">
    <property type="entry name" value="S-adenosyl-L-methionine-dependent methyltransferases"/>
    <property type="match status" value="1"/>
</dbReference>
<sequence length="208" mass="23845">MLLINEENTLNYSPSCERNQDVILKQLLPILSSVSSVLEIGSYSGQHALHFCSSLSHLNWQPSDQHSLVANLNENLHRHNIDNIKPAIELDVSDPVQWPETKFDLIFSANTLHIMSWQHVVEMFNNLPKCLNNQSYLCIYGPFKYNGQYTSSSNANFQLWLQNRDPVSGIRDFEKINELAEDIGLTLLQDIAMPANNQLLIWKYENVC</sequence>